<dbReference type="VEuPathDB" id="FungiDB:RhiirFUN_000186"/>
<dbReference type="GO" id="GO:0004674">
    <property type="term" value="F:protein serine/threonine kinase activity"/>
    <property type="evidence" value="ECO:0007669"/>
    <property type="project" value="TreeGrafter"/>
</dbReference>
<keyword evidence="1" id="KW-0547">Nucleotide-binding</keyword>
<dbReference type="Proteomes" id="UP000232688">
    <property type="component" value="Unassembled WGS sequence"/>
</dbReference>
<evidence type="ECO:0000259" key="4">
    <source>
        <dbReference type="PROSITE" id="PS50011"/>
    </source>
</evidence>
<feature type="coiled-coil region" evidence="2">
    <location>
        <begin position="119"/>
        <end position="216"/>
    </location>
</feature>
<keyword evidence="5" id="KW-0808">Transferase</keyword>
<feature type="compositionally biased region" description="Polar residues" evidence="3">
    <location>
        <begin position="362"/>
        <end position="375"/>
    </location>
</feature>
<sequence>MDTSIIINDEEVTTWVNNDKKIYMKQFFEEFYDIYDVFLAEIVKCKKIEEYTELEKSIILSVGSVSNPGKIPIRLNKPEMKVPAVYYFLSLFLIKYAGRIFETIVEILLRREKTTAATLERMRIENSEYDKIIVDLEKKLADRAEGDLTNGLVILDLENRIRNLEAEVIAKERIILEKSEANNILWEKIKPLEEKEENLTIQVSKMEIDNEKQKKKKRPNKKRKRARVQQVKNGTICETELGTIGDDDKDRLEKHFANRSRDITFYDIPAYWSDEEIFYQLRDNEVKNKFRWQAVKRLEVDAQNDDEVNLMNAINESIKINDIGQGLWIKKDGDYINENGDLQELNRRSDYKRVTSRSNSFRMEWEQQSGSSTRSAPPRRHNQWRIQQTQQYFESITPITVMEDMYDYYINWIEEAISKKHIKYYEYENFKNIEEIGSGSFGKVYHANWKSSNSFLALKSFCNFNSVTVKEVVNELTHQRNVDFHENIIRFFGITRENASGDLKKYSLVMEYADSGTLREYLKENFDNLTWGNKLDLGLQLANAVLCLHDEGIVHRDLHSKNVLLVNQHTIKVADFGLSKSIDEVYNNSTKSDLLGVVPYIDPKKFSLQPYSLNKKSDIYSIGVLLWEISSGQPPFKDLSSYGLIVHLPQGLRETPIPDTPTAYVDLYIKCWDGEPDNRPNINDVVAKLRTLSVNGNFSTIVDELVDFTVKVDIDAFIQNVLNYLNSHNVTLQELYNWLINDQSNSNSIVLLGEFNYYGIETDIDKKHAFELYQKAVDLGNVYGLGYCYRYGCGTDINEKKAFELYEKAAKLEFLAGINNLGNCYESGIGTGINKKKAFELYQKAAKSELPSGINNLGYCYENGIGTRINRRKAFELYKKAANLGNNVAQYNVAWMYENIKNVKDINQAIHWYKKSAEQGDVYAQNELEKLLKNKE</sequence>
<keyword evidence="5" id="KW-0418">Kinase</keyword>
<feature type="binding site" evidence="1">
    <location>
        <position position="459"/>
    </location>
    <ligand>
        <name>ATP</name>
        <dbReference type="ChEBI" id="CHEBI:30616"/>
    </ligand>
</feature>
<dbReference type="VEuPathDB" id="FungiDB:FUN_005371"/>
<dbReference type="Gene3D" id="1.10.510.10">
    <property type="entry name" value="Transferase(Phosphotransferase) domain 1"/>
    <property type="match status" value="1"/>
</dbReference>
<evidence type="ECO:0000313" key="5">
    <source>
        <dbReference type="EMBL" id="PKC63916.1"/>
    </source>
</evidence>
<dbReference type="InterPro" id="IPR051681">
    <property type="entry name" value="Ser/Thr_Kinases-Pseudokinases"/>
</dbReference>
<dbReference type="InterPro" id="IPR001245">
    <property type="entry name" value="Ser-Thr/Tyr_kinase_cat_dom"/>
</dbReference>
<dbReference type="PROSITE" id="PS00107">
    <property type="entry name" value="PROTEIN_KINASE_ATP"/>
    <property type="match status" value="1"/>
</dbReference>
<dbReference type="SUPFAM" id="SSF81901">
    <property type="entry name" value="HCP-like"/>
    <property type="match status" value="1"/>
</dbReference>
<keyword evidence="2" id="KW-0175">Coiled coil</keyword>
<feature type="domain" description="Protein kinase" evidence="4">
    <location>
        <begin position="430"/>
        <end position="692"/>
    </location>
</feature>
<feature type="region of interest" description="Disordered" evidence="3">
    <location>
        <begin position="362"/>
        <end position="381"/>
    </location>
</feature>
<reference evidence="5 6" key="2">
    <citation type="submission" date="2017-10" db="EMBL/GenBank/DDBJ databases">
        <title>Genome analyses suggest a sexual origin of heterokaryosis in a supposedly ancient asexual fungus.</title>
        <authorList>
            <person name="Corradi N."/>
            <person name="Sedzielewska K."/>
            <person name="Noel J."/>
            <person name="Charron P."/>
            <person name="Farinelli L."/>
            <person name="Marton T."/>
            <person name="Kruger M."/>
            <person name="Pelin A."/>
            <person name="Brachmann A."/>
            <person name="Corradi N."/>
        </authorList>
    </citation>
    <scope>NUCLEOTIDE SEQUENCE [LARGE SCALE GENOMIC DNA]</scope>
    <source>
        <strain evidence="5 6">A1</strain>
    </source>
</reference>
<dbReference type="VEuPathDB" id="FungiDB:FUN_003199"/>
<dbReference type="PROSITE" id="PS50011">
    <property type="entry name" value="PROTEIN_KINASE_DOM"/>
    <property type="match status" value="1"/>
</dbReference>
<reference evidence="5 6" key="1">
    <citation type="submission" date="2017-10" db="EMBL/GenBank/DDBJ databases">
        <title>Extensive intraspecific genome diversity in a model arbuscular mycorrhizal fungus.</title>
        <authorList>
            <person name="Chen E.C.H."/>
            <person name="Morin E."/>
            <person name="Baudet D."/>
            <person name="Noel J."/>
            <person name="Ndikumana S."/>
            <person name="Charron P."/>
            <person name="St-Onge C."/>
            <person name="Giorgi J."/>
            <person name="Grigoriev I.V."/>
            <person name="Roux C."/>
            <person name="Martin F.M."/>
            <person name="Corradi N."/>
        </authorList>
    </citation>
    <scope>NUCLEOTIDE SEQUENCE [LARGE SCALE GENOMIC DNA]</scope>
    <source>
        <strain evidence="5 6">A1</strain>
    </source>
</reference>
<dbReference type="Pfam" id="PF08238">
    <property type="entry name" value="Sel1"/>
    <property type="match status" value="5"/>
</dbReference>
<gene>
    <name evidence="5" type="ORF">RhiirA1_463153</name>
</gene>
<dbReference type="VEuPathDB" id="FungiDB:FUN_009669"/>
<dbReference type="InterPro" id="IPR000719">
    <property type="entry name" value="Prot_kinase_dom"/>
</dbReference>
<protein>
    <submittedName>
        <fullName evidence="5">Kinase-like protein</fullName>
    </submittedName>
</protein>
<accession>A0A2N0RKT4</accession>
<dbReference type="EMBL" id="LLXH01000688">
    <property type="protein sequence ID" value="PKC63916.1"/>
    <property type="molecule type" value="Genomic_DNA"/>
</dbReference>
<dbReference type="SMART" id="SM00671">
    <property type="entry name" value="SEL1"/>
    <property type="match status" value="5"/>
</dbReference>
<evidence type="ECO:0000256" key="2">
    <source>
        <dbReference type="SAM" id="Coils"/>
    </source>
</evidence>
<dbReference type="GO" id="GO:0005524">
    <property type="term" value="F:ATP binding"/>
    <property type="evidence" value="ECO:0007669"/>
    <property type="project" value="UniProtKB-UniRule"/>
</dbReference>
<dbReference type="PRINTS" id="PR00109">
    <property type="entry name" value="TYRKINASE"/>
</dbReference>
<dbReference type="InterPro" id="IPR006597">
    <property type="entry name" value="Sel1-like"/>
</dbReference>
<dbReference type="Pfam" id="PF07714">
    <property type="entry name" value="PK_Tyr_Ser-Thr"/>
    <property type="match status" value="1"/>
</dbReference>
<dbReference type="VEuPathDB" id="FungiDB:RhiirFUN_021492"/>
<proteinExistence type="predicted"/>
<keyword evidence="1" id="KW-0067">ATP-binding</keyword>
<name>A0A2N0RKT4_9GLOM</name>
<dbReference type="AlphaFoldDB" id="A0A2N0RKT4"/>
<evidence type="ECO:0000256" key="1">
    <source>
        <dbReference type="PROSITE-ProRule" id="PRU10141"/>
    </source>
</evidence>
<evidence type="ECO:0000256" key="3">
    <source>
        <dbReference type="SAM" id="MobiDB-lite"/>
    </source>
</evidence>
<evidence type="ECO:0000313" key="6">
    <source>
        <dbReference type="Proteomes" id="UP000232688"/>
    </source>
</evidence>
<dbReference type="SUPFAM" id="SSF56112">
    <property type="entry name" value="Protein kinase-like (PK-like)"/>
    <property type="match status" value="1"/>
</dbReference>
<organism evidence="5 6">
    <name type="scientific">Rhizophagus irregularis</name>
    <dbReference type="NCBI Taxonomy" id="588596"/>
    <lineage>
        <taxon>Eukaryota</taxon>
        <taxon>Fungi</taxon>
        <taxon>Fungi incertae sedis</taxon>
        <taxon>Mucoromycota</taxon>
        <taxon>Glomeromycotina</taxon>
        <taxon>Glomeromycetes</taxon>
        <taxon>Glomerales</taxon>
        <taxon>Glomeraceae</taxon>
        <taxon>Rhizophagus</taxon>
    </lineage>
</organism>
<dbReference type="Gene3D" id="1.25.40.10">
    <property type="entry name" value="Tetratricopeptide repeat domain"/>
    <property type="match status" value="2"/>
</dbReference>
<comment type="caution">
    <text evidence="5">The sequence shown here is derived from an EMBL/GenBank/DDBJ whole genome shotgun (WGS) entry which is preliminary data.</text>
</comment>
<dbReference type="InterPro" id="IPR011990">
    <property type="entry name" value="TPR-like_helical_dom_sf"/>
</dbReference>
<dbReference type="PANTHER" id="PTHR44329">
    <property type="entry name" value="SERINE/THREONINE-PROTEIN KINASE TNNI3K-RELATED"/>
    <property type="match status" value="1"/>
</dbReference>
<dbReference type="InterPro" id="IPR011009">
    <property type="entry name" value="Kinase-like_dom_sf"/>
</dbReference>
<dbReference type="VEuPathDB" id="FungiDB:RhiirFUN_021491"/>
<dbReference type="VEuPathDB" id="FungiDB:RhiirA1_463153"/>
<dbReference type="InterPro" id="IPR017441">
    <property type="entry name" value="Protein_kinase_ATP_BS"/>
</dbReference>